<organism evidence="2 3">
    <name type="scientific">Emericella nidulans (strain FGSC A4 / ATCC 38163 / CBS 112.46 / NRRL 194 / M139)</name>
    <name type="common">Aspergillus nidulans</name>
    <dbReference type="NCBI Taxonomy" id="227321"/>
    <lineage>
        <taxon>Eukaryota</taxon>
        <taxon>Fungi</taxon>
        <taxon>Dikarya</taxon>
        <taxon>Ascomycota</taxon>
        <taxon>Pezizomycotina</taxon>
        <taxon>Eurotiomycetes</taxon>
        <taxon>Eurotiomycetidae</taxon>
        <taxon>Eurotiales</taxon>
        <taxon>Aspergillaceae</taxon>
        <taxon>Aspergillus</taxon>
        <taxon>Aspergillus subgen. Nidulantes</taxon>
    </lineage>
</organism>
<dbReference type="RefSeq" id="XP_050467401.1">
    <property type="nucleotide sequence ID" value="XM_050611366.1"/>
</dbReference>
<gene>
    <name evidence="2" type="ORF">ANIA_11420</name>
</gene>
<feature type="compositionally biased region" description="Basic and acidic residues" evidence="1">
    <location>
        <begin position="11"/>
        <end position="22"/>
    </location>
</feature>
<dbReference type="EMBL" id="BN001302">
    <property type="protein sequence ID" value="CBF75044.1"/>
    <property type="molecule type" value="Genomic_DNA"/>
</dbReference>
<name>C8V634_EMENI</name>
<evidence type="ECO:0000313" key="3">
    <source>
        <dbReference type="Proteomes" id="UP000000560"/>
    </source>
</evidence>
<dbReference type="Proteomes" id="UP000000560">
    <property type="component" value="Chromosome II"/>
</dbReference>
<sequence length="59" mass="6871">MYRRLPGDGTKLQRHDWQDQGKGHSLYNGTLMQWGIHTEKRNGSGEDEGQDWCRGRVRA</sequence>
<keyword evidence="3" id="KW-1185">Reference proteome</keyword>
<evidence type="ECO:0000256" key="1">
    <source>
        <dbReference type="SAM" id="MobiDB-lite"/>
    </source>
</evidence>
<proteinExistence type="predicted"/>
<reference evidence="3" key="1">
    <citation type="journal article" date="2005" name="Nature">
        <title>Sequencing of Aspergillus nidulans and comparative analysis with A. fumigatus and A. oryzae.</title>
        <authorList>
            <person name="Galagan J.E."/>
            <person name="Calvo S.E."/>
            <person name="Cuomo C."/>
            <person name="Ma L.J."/>
            <person name="Wortman J.R."/>
            <person name="Batzoglou S."/>
            <person name="Lee S.I."/>
            <person name="Basturkmen M."/>
            <person name="Spevak C.C."/>
            <person name="Clutterbuck J."/>
            <person name="Kapitonov V."/>
            <person name="Jurka J."/>
            <person name="Scazzocchio C."/>
            <person name="Farman M."/>
            <person name="Butler J."/>
            <person name="Purcell S."/>
            <person name="Harris S."/>
            <person name="Braus G.H."/>
            <person name="Draht O."/>
            <person name="Busch S."/>
            <person name="D'Enfert C."/>
            <person name="Bouchier C."/>
            <person name="Goldman G.H."/>
            <person name="Bell-Pedersen D."/>
            <person name="Griffiths-Jones S."/>
            <person name="Doonan J.H."/>
            <person name="Yu J."/>
            <person name="Vienken K."/>
            <person name="Pain A."/>
            <person name="Freitag M."/>
            <person name="Selker E.U."/>
            <person name="Archer D.B."/>
            <person name="Penalva M.A."/>
            <person name="Oakley B.R."/>
            <person name="Momany M."/>
            <person name="Tanaka T."/>
            <person name="Kumagai T."/>
            <person name="Asai K."/>
            <person name="Machida M."/>
            <person name="Nierman W.C."/>
            <person name="Denning D.W."/>
            <person name="Caddick M."/>
            <person name="Hynes M."/>
            <person name="Paoletti M."/>
            <person name="Fischer R."/>
            <person name="Miller B."/>
            <person name="Dyer P."/>
            <person name="Sachs M.S."/>
            <person name="Osmani S.A."/>
            <person name="Birren B.W."/>
        </authorList>
    </citation>
    <scope>NUCLEOTIDE SEQUENCE [LARGE SCALE GENOMIC DNA]</scope>
    <source>
        <strain evidence="3">FGSC A4 / ATCC 38163 / CBS 112.46 / NRRL 194 / M139</strain>
    </source>
</reference>
<dbReference type="GeneID" id="74897008"/>
<evidence type="ECO:0000313" key="2">
    <source>
        <dbReference type="EMBL" id="CBF75044.1"/>
    </source>
</evidence>
<dbReference type="InParanoid" id="C8V634"/>
<feature type="region of interest" description="Disordered" evidence="1">
    <location>
        <begin position="1"/>
        <end position="23"/>
    </location>
</feature>
<accession>C8V634</accession>
<dbReference type="AlphaFoldDB" id="C8V634"/>
<feature type="region of interest" description="Disordered" evidence="1">
    <location>
        <begin position="38"/>
        <end position="59"/>
    </location>
</feature>
<protein>
    <submittedName>
        <fullName evidence="2">Uncharacterized protein</fullName>
    </submittedName>
</protein>
<dbReference type="HOGENOM" id="CLU_2960722_0_0_1"/>
<dbReference type="KEGG" id="ani:ANIA_11420"/>
<reference evidence="3" key="2">
    <citation type="journal article" date="2009" name="Fungal Genet. Biol.">
        <title>The 2008 update of the Aspergillus nidulans genome annotation: a community effort.</title>
        <authorList>
            <person name="Wortman J.R."/>
            <person name="Gilsenan J.M."/>
            <person name="Joardar V."/>
            <person name="Deegan J."/>
            <person name="Clutterbuck J."/>
            <person name="Andersen M.R."/>
            <person name="Archer D."/>
            <person name="Bencina M."/>
            <person name="Braus G."/>
            <person name="Coutinho P."/>
            <person name="von Dohren H."/>
            <person name="Doonan J."/>
            <person name="Driessen A.J."/>
            <person name="Durek P."/>
            <person name="Espeso E."/>
            <person name="Fekete E."/>
            <person name="Flipphi M."/>
            <person name="Estrada C.G."/>
            <person name="Geysens S."/>
            <person name="Goldman G."/>
            <person name="de Groot P.W."/>
            <person name="Hansen K."/>
            <person name="Harris S.D."/>
            <person name="Heinekamp T."/>
            <person name="Helmstaedt K."/>
            <person name="Henrissat B."/>
            <person name="Hofmann G."/>
            <person name="Homan T."/>
            <person name="Horio T."/>
            <person name="Horiuchi H."/>
            <person name="James S."/>
            <person name="Jones M."/>
            <person name="Karaffa L."/>
            <person name="Karanyi Z."/>
            <person name="Kato M."/>
            <person name="Keller N."/>
            <person name="Kelly D.E."/>
            <person name="Kiel J.A."/>
            <person name="Kim J.M."/>
            <person name="van der Klei I.J."/>
            <person name="Klis F.M."/>
            <person name="Kovalchuk A."/>
            <person name="Krasevec N."/>
            <person name="Kubicek C.P."/>
            <person name="Liu B."/>
            <person name="Maccabe A."/>
            <person name="Meyer V."/>
            <person name="Mirabito P."/>
            <person name="Miskei M."/>
            <person name="Mos M."/>
            <person name="Mullins J."/>
            <person name="Nelson D.R."/>
            <person name="Nielsen J."/>
            <person name="Oakley B.R."/>
            <person name="Osmani S.A."/>
            <person name="Pakula T."/>
            <person name="Paszewski A."/>
            <person name="Paulsen I."/>
            <person name="Pilsyk S."/>
            <person name="Pocsi I."/>
            <person name="Punt P.J."/>
            <person name="Ram A.F."/>
            <person name="Ren Q."/>
            <person name="Robellet X."/>
            <person name="Robson G."/>
            <person name="Seiboth B."/>
            <person name="van Solingen P."/>
            <person name="Specht T."/>
            <person name="Sun J."/>
            <person name="Taheri-Talesh N."/>
            <person name="Takeshita N."/>
            <person name="Ussery D."/>
            <person name="vanKuyk P.A."/>
            <person name="Visser H."/>
            <person name="van de Vondervoort P.J."/>
            <person name="de Vries R.P."/>
            <person name="Walton J."/>
            <person name="Xiang X."/>
            <person name="Xiong Y."/>
            <person name="Zeng A.P."/>
            <person name="Brandt B.W."/>
            <person name="Cornell M.J."/>
            <person name="van den Hondel C.A."/>
            <person name="Visser J."/>
            <person name="Oliver S.G."/>
            <person name="Turner G."/>
        </authorList>
    </citation>
    <scope>GENOME REANNOTATION</scope>
    <source>
        <strain evidence="3">FGSC A4 / ATCC 38163 / CBS 112.46 / NRRL 194 / M139</strain>
    </source>
</reference>